<sequence>MVKIVRITFLLRKRDDITWSEEHPKIWLSVPIVKQNLVKYSQYHADERLDLSGAGMPSVAPFDGAATMWAKSLEDLHAVRIFSDPEYNRIVVPDEEKFLKRAEAVPIIGWDERARGSRSTHTDQLELFETLFRGNGRLMIDRVKLDTNCEAFWYNEGVVFYGSGGLLIGGAKVIDPDEETANAAQLASSVDQVVLCVGLNSDVLFGDVNHSGKLPLHWRVSGIARLSP</sequence>
<evidence type="ECO:0000259" key="2">
    <source>
        <dbReference type="Pfam" id="PF07110"/>
    </source>
</evidence>
<keyword evidence="4" id="KW-1185">Reference proteome</keyword>
<protein>
    <submittedName>
        <fullName evidence="3">Dimeric alpha+beta barrel</fullName>
    </submittedName>
</protein>
<dbReference type="GO" id="GO:0016491">
    <property type="term" value="F:oxidoreductase activity"/>
    <property type="evidence" value="ECO:0007669"/>
    <property type="project" value="InterPro"/>
</dbReference>
<reference evidence="3 4" key="1">
    <citation type="submission" date="2020-05" db="EMBL/GenBank/DDBJ databases">
        <title>Identification and distribution of gene clusters putatively required for synthesis of sphingolipid metabolism inhibitors in phylogenetically diverse species of the filamentous fungus Fusarium.</title>
        <authorList>
            <person name="Kim H.-S."/>
            <person name="Busman M."/>
            <person name="Brown D.W."/>
            <person name="Divon H."/>
            <person name="Uhlig S."/>
            <person name="Proctor R.H."/>
        </authorList>
    </citation>
    <scope>NUCLEOTIDE SEQUENCE [LARGE SCALE GENOMIC DNA]</scope>
    <source>
        <strain evidence="3 4">NRRL 26131</strain>
    </source>
</reference>
<dbReference type="SUPFAM" id="SSF54909">
    <property type="entry name" value="Dimeric alpha+beta barrel"/>
    <property type="match status" value="1"/>
</dbReference>
<dbReference type="EMBL" id="JAAQPF010000495">
    <property type="protein sequence ID" value="KAF5701142.1"/>
    <property type="molecule type" value="Genomic_DNA"/>
</dbReference>
<dbReference type="InterPro" id="IPR009799">
    <property type="entry name" value="EthD_dom"/>
</dbReference>
<proteinExistence type="inferred from homology"/>
<dbReference type="AlphaFoldDB" id="A0A8H6D358"/>
<dbReference type="Pfam" id="PF07110">
    <property type="entry name" value="EthD"/>
    <property type="match status" value="1"/>
</dbReference>
<gene>
    <name evidence="3" type="ORF">FGLOB1_10363</name>
</gene>
<dbReference type="Gene3D" id="3.30.70.100">
    <property type="match status" value="1"/>
</dbReference>
<organism evidence="3 4">
    <name type="scientific">Fusarium globosum</name>
    <dbReference type="NCBI Taxonomy" id="78864"/>
    <lineage>
        <taxon>Eukaryota</taxon>
        <taxon>Fungi</taxon>
        <taxon>Dikarya</taxon>
        <taxon>Ascomycota</taxon>
        <taxon>Pezizomycotina</taxon>
        <taxon>Sordariomycetes</taxon>
        <taxon>Hypocreomycetidae</taxon>
        <taxon>Hypocreales</taxon>
        <taxon>Nectriaceae</taxon>
        <taxon>Fusarium</taxon>
        <taxon>Fusarium fujikuroi species complex</taxon>
    </lineage>
</organism>
<feature type="domain" description="EthD" evidence="2">
    <location>
        <begin position="37"/>
        <end position="100"/>
    </location>
</feature>
<comment type="caution">
    <text evidence="3">The sequence shown here is derived from an EMBL/GenBank/DDBJ whole genome shotgun (WGS) entry which is preliminary data.</text>
</comment>
<dbReference type="InterPro" id="IPR011008">
    <property type="entry name" value="Dimeric_a/b-barrel"/>
</dbReference>
<name>A0A8H6D358_9HYPO</name>
<evidence type="ECO:0000256" key="1">
    <source>
        <dbReference type="ARBA" id="ARBA00005986"/>
    </source>
</evidence>
<dbReference type="Proteomes" id="UP000532311">
    <property type="component" value="Unassembled WGS sequence"/>
</dbReference>
<accession>A0A8H6D358</accession>
<comment type="similarity">
    <text evidence="1">Belongs to the tpcK family.</text>
</comment>
<evidence type="ECO:0000313" key="3">
    <source>
        <dbReference type="EMBL" id="KAF5701142.1"/>
    </source>
</evidence>
<evidence type="ECO:0000313" key="4">
    <source>
        <dbReference type="Proteomes" id="UP000532311"/>
    </source>
</evidence>